<dbReference type="OrthoDB" id="27109at2759"/>
<dbReference type="OMA" id="DEMNWSF"/>
<dbReference type="GO" id="GO:0006887">
    <property type="term" value="P:exocytosis"/>
    <property type="evidence" value="ECO:0007669"/>
    <property type="project" value="TreeGrafter"/>
</dbReference>
<name>A0A067CSH1_SAPPC</name>
<dbReference type="GO" id="GO:0005546">
    <property type="term" value="F:phosphatidylinositol-4,5-bisphosphate binding"/>
    <property type="evidence" value="ECO:0007669"/>
    <property type="project" value="TreeGrafter"/>
</dbReference>
<keyword evidence="3" id="KW-1185">Reference proteome</keyword>
<dbReference type="GO" id="GO:0006893">
    <property type="term" value="P:Golgi to plasma membrane transport"/>
    <property type="evidence" value="ECO:0007669"/>
    <property type="project" value="TreeGrafter"/>
</dbReference>
<dbReference type="AlphaFoldDB" id="A0A067CSH1"/>
<dbReference type="PANTHER" id="PTHR16092:SF14">
    <property type="entry name" value="EXOCYST COMPLEX COMPONENT 1 ISOFORM X1"/>
    <property type="match status" value="1"/>
</dbReference>
<sequence length="806" mass="89138">MEPKKHHVSVEDIQHTLQAHFQATKALRDEKTKEKHVRKHVLAFLHVKKLQTTSAKRMFGSFGNSTCKLLCMTTHDVVENGATKVMGQLHYVNFQANYTIDCRKTWALDDLESLEDCSEDTGSYPRGSFRLKFRDAKDVNEPFHWIAHASESPTAMKEFVWALSALYVDTQLVLPESTFSLQELAELATANDLASKYGLDVNLLAFQQTPQHTERRRSWDVLEAPASPAKVAAVTKSVELADAIALLTTIDWHNASVESVEAAWHDRLRLLGDANMEFLLTFQGTSSSDERKAMDPLLAAIDGVLREVKMAEKWTEDADTTLGNTSANMAQFESLNSQMEVHFKNSVALEGALRTLIEAVDVPRELLGPLLKPVGIFPTQNSPEADVSVLATIVAAVQRLDAAIKSVDAFPAKHMAAFQARRDEFVSIGSNFSEKLAGGLDLFLQQRVKACLQEKAQNRRRSVSSTSDMPRKSLHVFGRDREASTLPPKAIAKICSVRSPSTASADDADWHFCNDTLHRELSKYKELCSSVSVLSGRSTTHLRDIYAKHVAQIYGPHVQSVFRALKEKLPKAKAATSLPGKSSSWSLTMSFSHAPEAAATITASQLLKQGLEHVLPLCTAEQAFVRSMFFHTEGPGAVGQRKAKSEPPELTSMMEAVFEKLLDRLVDFAEAGVHSNMMEALSMIVTAQGAASDVKSDFVTNTLLHFQLHLKRVFSKYIEEQEAWLESIHPDTRLVGVLGPVQKMMTLIGRLEGAGDGAHDEAILAPIYDRLVTGLFAWLERAATTKPKYSHLVRLGSDDHDAVLDS</sequence>
<dbReference type="VEuPathDB" id="FungiDB:SPRG_02286"/>
<reference evidence="2 3" key="1">
    <citation type="journal article" date="2013" name="PLoS Genet.">
        <title>Distinctive expansion of potential virulence genes in the genome of the oomycete fish pathogen Saprolegnia parasitica.</title>
        <authorList>
            <person name="Jiang R.H."/>
            <person name="de Bruijn I."/>
            <person name="Haas B.J."/>
            <person name="Belmonte R."/>
            <person name="Lobach L."/>
            <person name="Christie J."/>
            <person name="van den Ackerveken G."/>
            <person name="Bottin A."/>
            <person name="Bulone V."/>
            <person name="Diaz-Moreno S.M."/>
            <person name="Dumas B."/>
            <person name="Fan L."/>
            <person name="Gaulin E."/>
            <person name="Govers F."/>
            <person name="Grenville-Briggs L.J."/>
            <person name="Horner N.R."/>
            <person name="Levin J.Z."/>
            <person name="Mammella M."/>
            <person name="Meijer H.J."/>
            <person name="Morris P."/>
            <person name="Nusbaum C."/>
            <person name="Oome S."/>
            <person name="Phillips A.J."/>
            <person name="van Rooyen D."/>
            <person name="Rzeszutek E."/>
            <person name="Saraiva M."/>
            <person name="Secombes C.J."/>
            <person name="Seidl M.F."/>
            <person name="Snel B."/>
            <person name="Stassen J.H."/>
            <person name="Sykes S."/>
            <person name="Tripathy S."/>
            <person name="van den Berg H."/>
            <person name="Vega-Arreguin J.C."/>
            <person name="Wawra S."/>
            <person name="Young S.K."/>
            <person name="Zeng Q."/>
            <person name="Dieguez-Uribeondo J."/>
            <person name="Russ C."/>
            <person name="Tyler B.M."/>
            <person name="van West P."/>
        </authorList>
    </citation>
    <scope>NUCLEOTIDE SEQUENCE [LARGE SCALE GENOMIC DNA]</scope>
    <source>
        <strain evidence="2 3">CBS 223.65</strain>
    </source>
</reference>
<feature type="domain" description="Exocyst complex component Sec3 C-terminal" evidence="1">
    <location>
        <begin position="649"/>
        <end position="784"/>
    </location>
</feature>
<gene>
    <name evidence="2" type="ORF">SPRG_02286</name>
</gene>
<proteinExistence type="predicted"/>
<dbReference type="Pfam" id="PF20654">
    <property type="entry name" value="Sec3_C-term"/>
    <property type="match status" value="1"/>
</dbReference>
<evidence type="ECO:0000313" key="3">
    <source>
        <dbReference type="Proteomes" id="UP000030745"/>
    </source>
</evidence>
<dbReference type="Proteomes" id="UP000030745">
    <property type="component" value="Unassembled WGS sequence"/>
</dbReference>
<dbReference type="KEGG" id="spar:SPRG_02286"/>
<dbReference type="GO" id="GO:0005886">
    <property type="term" value="C:plasma membrane"/>
    <property type="evidence" value="ECO:0007669"/>
    <property type="project" value="TreeGrafter"/>
</dbReference>
<organism evidence="2 3">
    <name type="scientific">Saprolegnia parasitica (strain CBS 223.65)</name>
    <dbReference type="NCBI Taxonomy" id="695850"/>
    <lineage>
        <taxon>Eukaryota</taxon>
        <taxon>Sar</taxon>
        <taxon>Stramenopiles</taxon>
        <taxon>Oomycota</taxon>
        <taxon>Saprolegniomycetes</taxon>
        <taxon>Saprolegniales</taxon>
        <taxon>Saprolegniaceae</taxon>
        <taxon>Saprolegnia</taxon>
    </lineage>
</organism>
<dbReference type="GO" id="GO:0000145">
    <property type="term" value="C:exocyst"/>
    <property type="evidence" value="ECO:0007669"/>
    <property type="project" value="TreeGrafter"/>
</dbReference>
<protein>
    <recommendedName>
        <fullName evidence="1">Exocyst complex component Sec3 C-terminal domain-containing protein</fullName>
    </recommendedName>
</protein>
<dbReference type="GeneID" id="24124844"/>
<evidence type="ECO:0000313" key="2">
    <source>
        <dbReference type="EMBL" id="KDO33478.1"/>
    </source>
</evidence>
<dbReference type="RefSeq" id="XP_012196222.1">
    <property type="nucleotide sequence ID" value="XM_012340832.1"/>
</dbReference>
<accession>A0A067CSH1</accession>
<evidence type="ECO:0000259" key="1">
    <source>
        <dbReference type="Pfam" id="PF20654"/>
    </source>
</evidence>
<dbReference type="InterPro" id="IPR048628">
    <property type="entry name" value="Sec3_C"/>
</dbReference>
<dbReference type="PANTHER" id="PTHR16092">
    <property type="entry name" value="SEC3/SYNTAXIN-RELATED"/>
    <property type="match status" value="1"/>
</dbReference>
<dbReference type="EMBL" id="KK583193">
    <property type="protein sequence ID" value="KDO33478.1"/>
    <property type="molecule type" value="Genomic_DNA"/>
</dbReference>
<dbReference type="STRING" id="695850.A0A067CSH1"/>